<dbReference type="AlphaFoldDB" id="A0A4V2DZP1"/>
<dbReference type="EMBL" id="SCFB01000007">
    <property type="protein sequence ID" value="RZI45737.1"/>
    <property type="molecule type" value="Genomic_DNA"/>
</dbReference>
<reference evidence="2 3" key="1">
    <citation type="submission" date="2018-10" db="EMBL/GenBank/DDBJ databases">
        <title>An updated phylogeny of the Alphaproteobacteria reveals that the parasitic Rickettsiales and Holosporales have independent origins.</title>
        <authorList>
            <person name="Munoz-Gomez S.A."/>
            <person name="Hess S."/>
            <person name="Burger G."/>
            <person name="Lang B.F."/>
            <person name="Susko E."/>
            <person name="Slamovits C.H."/>
            <person name="Roger A.J."/>
        </authorList>
    </citation>
    <scope>NUCLEOTIDE SEQUENCE [LARGE SCALE GENOMIC DNA]</scope>
    <source>
        <strain evidence="2">HOLO01</strain>
    </source>
</reference>
<evidence type="ECO:0008006" key="4">
    <source>
        <dbReference type="Google" id="ProtNLM"/>
    </source>
</evidence>
<protein>
    <recommendedName>
        <fullName evidence="4">AttH domain-containing protein</fullName>
    </recommendedName>
</protein>
<sequence>MKLRTIPYFFTLFSFLSVAAIASDISPAGSKEEESIGIKSPSSTPVLPVPTGNLSYAALPDCLCPPSAQGDGHTWFYVGLPEDAATKQRCSFETFLGDITGSGSNGVGFFGVYFAFQDETNQQFYAQNTYGGEDRVLQALKQGLCRIQSEPTSSETFSIAGYTLESPLEPSFTIKKVSSSSQQPLYQGKVGQPGAGYALESKGSTFLWKFGAGGQIEIMPYTYSFSFLLLDTRGFTPEGFGGSYVGPALVSSTNSQNASTPMECYQMAQPLLAIQNWSMVLTSSEKPLDGFKTEYKFGGTQGTLWADFQRYTYGSTPNIRSKVLAGLPQFIAEKNPSLAKSLGMVAAEAPKDKSWSLYNGNWIAIMLQESIYEGCSLSTSVFWNKNIPNPPSQNSDDSNWCYTGFSALYTGNLANDVASTYVTPETLKVGNPGSNIDLKGTNFFQVKVNQYADQKKYGLTFPWITSLDLTIRPHTQIRYALAAYAHRKNPKVFDDVSKPVTLTVQVPYSFTQNTVFSKNLTQYFESGAVVLMNGKSVGTGWIEHMVDLGSAPTAESNTSLASTSKSSWPWPLSRLFG</sequence>
<keyword evidence="1" id="KW-0732">Signal</keyword>
<comment type="caution">
    <text evidence="2">The sequence shown here is derived from an EMBL/GenBank/DDBJ whole genome shotgun (WGS) entry which is preliminary data.</text>
</comment>
<evidence type="ECO:0000256" key="1">
    <source>
        <dbReference type="SAM" id="SignalP"/>
    </source>
</evidence>
<feature type="chain" id="PRO_5020349270" description="AttH domain-containing protein" evidence="1">
    <location>
        <begin position="23"/>
        <end position="577"/>
    </location>
</feature>
<dbReference type="Proteomes" id="UP000293550">
    <property type="component" value="Unassembled WGS sequence"/>
</dbReference>
<evidence type="ECO:0000313" key="2">
    <source>
        <dbReference type="EMBL" id="RZI45737.1"/>
    </source>
</evidence>
<name>A0A4V2DZP1_9PROT</name>
<accession>A0A4V2DZP1</accession>
<organism evidence="2 3">
    <name type="scientific">Candidatus Finniella inopinata</name>
    <dbReference type="NCBI Taxonomy" id="1696036"/>
    <lineage>
        <taxon>Bacteria</taxon>
        <taxon>Pseudomonadati</taxon>
        <taxon>Pseudomonadota</taxon>
        <taxon>Alphaproteobacteria</taxon>
        <taxon>Holosporales</taxon>
        <taxon>Candidatus Paracaedibacteraceae</taxon>
        <taxon>Candidatus Finniella</taxon>
    </lineage>
</organism>
<proteinExistence type="predicted"/>
<dbReference type="RefSeq" id="WP_130154314.1">
    <property type="nucleotide sequence ID" value="NZ_SCFB01000007.1"/>
</dbReference>
<gene>
    <name evidence="2" type="ORF">EQU50_06450</name>
</gene>
<evidence type="ECO:0000313" key="3">
    <source>
        <dbReference type="Proteomes" id="UP000293550"/>
    </source>
</evidence>
<feature type="signal peptide" evidence="1">
    <location>
        <begin position="1"/>
        <end position="22"/>
    </location>
</feature>
<keyword evidence="3" id="KW-1185">Reference proteome</keyword>